<sequence length="110" mass="11956">MINKILGYVLLVLGVVIMVFTLWQSYNIFTAKVAAPLIFRTQVPLQQSASATDVQKQMNDAVKQQLNQILPPDSITKILNLTSWSLLAFILIMGGGAVSGIGVKLLNGNK</sequence>
<dbReference type="AlphaFoldDB" id="A0A1G2IW93"/>
<keyword evidence="1" id="KW-0812">Transmembrane</keyword>
<comment type="caution">
    <text evidence="2">The sequence shown here is derived from an EMBL/GenBank/DDBJ whole genome shotgun (WGS) entry which is preliminary data.</text>
</comment>
<keyword evidence="1" id="KW-0472">Membrane</keyword>
<protein>
    <submittedName>
        <fullName evidence="2">Uncharacterized protein</fullName>
    </submittedName>
</protein>
<reference evidence="2 3" key="1">
    <citation type="journal article" date="2016" name="Nat. Commun.">
        <title>Thousands of microbial genomes shed light on interconnected biogeochemical processes in an aquifer system.</title>
        <authorList>
            <person name="Anantharaman K."/>
            <person name="Brown C.T."/>
            <person name="Hug L.A."/>
            <person name="Sharon I."/>
            <person name="Castelle C.J."/>
            <person name="Probst A.J."/>
            <person name="Thomas B.C."/>
            <person name="Singh A."/>
            <person name="Wilkins M.J."/>
            <person name="Karaoz U."/>
            <person name="Brodie E.L."/>
            <person name="Williams K.H."/>
            <person name="Hubbard S.S."/>
            <person name="Banfield J.F."/>
        </authorList>
    </citation>
    <scope>NUCLEOTIDE SEQUENCE [LARGE SCALE GENOMIC DNA]</scope>
</reference>
<keyword evidence="1" id="KW-1133">Transmembrane helix</keyword>
<dbReference type="Proteomes" id="UP000178650">
    <property type="component" value="Unassembled WGS sequence"/>
</dbReference>
<feature type="transmembrane region" description="Helical" evidence="1">
    <location>
        <begin position="5"/>
        <end position="23"/>
    </location>
</feature>
<proteinExistence type="predicted"/>
<name>A0A1G2IW93_9BACT</name>
<feature type="transmembrane region" description="Helical" evidence="1">
    <location>
        <begin position="84"/>
        <end position="106"/>
    </location>
</feature>
<evidence type="ECO:0000313" key="3">
    <source>
        <dbReference type="Proteomes" id="UP000178650"/>
    </source>
</evidence>
<gene>
    <name evidence="2" type="ORF">A2358_04035</name>
</gene>
<dbReference type="EMBL" id="MHPJ01000009">
    <property type="protein sequence ID" value="OGZ79124.1"/>
    <property type="molecule type" value="Genomic_DNA"/>
</dbReference>
<accession>A0A1G2IW93</accession>
<organism evidence="2 3">
    <name type="scientific">Candidatus Staskawiczbacteria bacterium RIFOXYB1_FULL_37_44</name>
    <dbReference type="NCBI Taxonomy" id="1802223"/>
    <lineage>
        <taxon>Bacteria</taxon>
        <taxon>Candidatus Staskawicziibacteriota</taxon>
    </lineage>
</organism>
<dbReference type="STRING" id="1802223.A2358_04035"/>
<evidence type="ECO:0000313" key="2">
    <source>
        <dbReference type="EMBL" id="OGZ79124.1"/>
    </source>
</evidence>
<evidence type="ECO:0000256" key="1">
    <source>
        <dbReference type="SAM" id="Phobius"/>
    </source>
</evidence>